<comment type="caution">
    <text evidence="2">The sequence shown here is derived from an EMBL/GenBank/DDBJ whole genome shotgun (WGS) entry which is preliminary data.</text>
</comment>
<dbReference type="Proteomes" id="UP001044222">
    <property type="component" value="Unassembled WGS sequence"/>
</dbReference>
<keyword evidence="1" id="KW-0732">Signal</keyword>
<name>A0A9D3RZ50_ANGAN</name>
<accession>A0A9D3RZ50</accession>
<dbReference type="EMBL" id="JAFIRN010000005">
    <property type="protein sequence ID" value="KAG5849149.1"/>
    <property type="molecule type" value="Genomic_DNA"/>
</dbReference>
<gene>
    <name evidence="2" type="ORF">ANANG_G00106930</name>
</gene>
<dbReference type="AlphaFoldDB" id="A0A9D3RZ50"/>
<keyword evidence="3" id="KW-1185">Reference proteome</keyword>
<organism evidence="2 3">
    <name type="scientific">Anguilla anguilla</name>
    <name type="common">European freshwater eel</name>
    <name type="synonym">Muraena anguilla</name>
    <dbReference type="NCBI Taxonomy" id="7936"/>
    <lineage>
        <taxon>Eukaryota</taxon>
        <taxon>Metazoa</taxon>
        <taxon>Chordata</taxon>
        <taxon>Craniata</taxon>
        <taxon>Vertebrata</taxon>
        <taxon>Euteleostomi</taxon>
        <taxon>Actinopterygii</taxon>
        <taxon>Neopterygii</taxon>
        <taxon>Teleostei</taxon>
        <taxon>Anguilliformes</taxon>
        <taxon>Anguillidae</taxon>
        <taxon>Anguilla</taxon>
    </lineage>
</organism>
<sequence length="73" mass="8633">MLIFLTLSLNTVIFSVTGNEGELFLPQRKKGNGPNYVFYSPLDIVWCIWWLYTTLQEYVLTVVEFRLWVLKSK</sequence>
<proteinExistence type="predicted"/>
<feature type="chain" id="PRO_5038745365" evidence="1">
    <location>
        <begin position="19"/>
        <end position="73"/>
    </location>
</feature>
<feature type="signal peptide" evidence="1">
    <location>
        <begin position="1"/>
        <end position="18"/>
    </location>
</feature>
<evidence type="ECO:0000256" key="1">
    <source>
        <dbReference type="SAM" id="SignalP"/>
    </source>
</evidence>
<reference evidence="2" key="1">
    <citation type="submission" date="2021-01" db="EMBL/GenBank/DDBJ databases">
        <title>A chromosome-scale assembly of European eel, Anguilla anguilla.</title>
        <authorList>
            <person name="Henkel C."/>
            <person name="Jong-Raadsen S.A."/>
            <person name="Dufour S."/>
            <person name="Weltzien F.-A."/>
            <person name="Palstra A.P."/>
            <person name="Pelster B."/>
            <person name="Spaink H.P."/>
            <person name="Van Den Thillart G.E."/>
            <person name="Jansen H."/>
            <person name="Zahm M."/>
            <person name="Klopp C."/>
            <person name="Cedric C."/>
            <person name="Louis A."/>
            <person name="Berthelot C."/>
            <person name="Parey E."/>
            <person name="Roest Crollius H."/>
            <person name="Montfort J."/>
            <person name="Robinson-Rechavi M."/>
            <person name="Bucao C."/>
            <person name="Bouchez O."/>
            <person name="Gislard M."/>
            <person name="Lluch J."/>
            <person name="Milhes M."/>
            <person name="Lampietro C."/>
            <person name="Lopez Roques C."/>
            <person name="Donnadieu C."/>
            <person name="Braasch I."/>
            <person name="Desvignes T."/>
            <person name="Postlethwait J."/>
            <person name="Bobe J."/>
            <person name="Guiguen Y."/>
            <person name="Dirks R."/>
        </authorList>
    </citation>
    <scope>NUCLEOTIDE SEQUENCE</scope>
    <source>
        <strain evidence="2">Tag_6206</strain>
        <tissue evidence="2">Liver</tissue>
    </source>
</reference>
<protein>
    <submittedName>
        <fullName evidence="2">Uncharacterized protein</fullName>
    </submittedName>
</protein>
<evidence type="ECO:0000313" key="3">
    <source>
        <dbReference type="Proteomes" id="UP001044222"/>
    </source>
</evidence>
<evidence type="ECO:0000313" key="2">
    <source>
        <dbReference type="EMBL" id="KAG5849149.1"/>
    </source>
</evidence>